<dbReference type="Proteomes" id="UP001341840">
    <property type="component" value="Unassembled WGS sequence"/>
</dbReference>
<accession>A0ABU6RM18</accession>
<gene>
    <name evidence="2" type="ORF">PIB30_063453</name>
</gene>
<comment type="caution">
    <text evidence="2">The sequence shown here is derived from an EMBL/GenBank/DDBJ whole genome shotgun (WGS) entry which is preliminary data.</text>
</comment>
<protein>
    <submittedName>
        <fullName evidence="2">Uncharacterized protein</fullName>
    </submittedName>
</protein>
<keyword evidence="3" id="KW-1185">Reference proteome</keyword>
<evidence type="ECO:0000313" key="2">
    <source>
        <dbReference type="EMBL" id="MED6124919.1"/>
    </source>
</evidence>
<evidence type="ECO:0000256" key="1">
    <source>
        <dbReference type="SAM" id="MobiDB-lite"/>
    </source>
</evidence>
<feature type="non-terminal residue" evidence="2">
    <location>
        <position position="321"/>
    </location>
</feature>
<sequence>MDRMDDQLSFLCYSNQMVNETMYFPYQNIARQFREMEAQGIPVTIANLAIHRHREEEMNQERVRHNQTVQEATTERAREASKGKAREVVPDSEEEESEELHSSASEECTKFQVKSGTNSDEIWKDSSDHGWRDWGRRTRGNRLWGEDYGKSNDGGLIKEYAMGMDCLASDPMTHKNLIFKNAMETAKIGPTKNKTRPSPFGTEESCVDHVCSCPGLDLAREPVNVTEAVSGGRGAEEQNDENSCLIIEETHLDEHRSGAVCGIIAASVDGDGSNYVLHSFGGGVGGRSNTGNVVDGCGLNESSDFLSDRGVPLLVEPRGAG</sequence>
<dbReference type="EMBL" id="JASCZI010030812">
    <property type="protein sequence ID" value="MED6124919.1"/>
    <property type="molecule type" value="Genomic_DNA"/>
</dbReference>
<name>A0ABU6RM18_9FABA</name>
<proteinExistence type="predicted"/>
<organism evidence="2 3">
    <name type="scientific">Stylosanthes scabra</name>
    <dbReference type="NCBI Taxonomy" id="79078"/>
    <lineage>
        <taxon>Eukaryota</taxon>
        <taxon>Viridiplantae</taxon>
        <taxon>Streptophyta</taxon>
        <taxon>Embryophyta</taxon>
        <taxon>Tracheophyta</taxon>
        <taxon>Spermatophyta</taxon>
        <taxon>Magnoliopsida</taxon>
        <taxon>eudicotyledons</taxon>
        <taxon>Gunneridae</taxon>
        <taxon>Pentapetalae</taxon>
        <taxon>rosids</taxon>
        <taxon>fabids</taxon>
        <taxon>Fabales</taxon>
        <taxon>Fabaceae</taxon>
        <taxon>Papilionoideae</taxon>
        <taxon>50 kb inversion clade</taxon>
        <taxon>dalbergioids sensu lato</taxon>
        <taxon>Dalbergieae</taxon>
        <taxon>Pterocarpus clade</taxon>
        <taxon>Stylosanthes</taxon>
    </lineage>
</organism>
<feature type="compositionally biased region" description="Basic and acidic residues" evidence="1">
    <location>
        <begin position="121"/>
        <end position="136"/>
    </location>
</feature>
<reference evidence="2 3" key="1">
    <citation type="journal article" date="2023" name="Plants (Basel)">
        <title>Bridging the Gap: Combining Genomics and Transcriptomics Approaches to Understand Stylosanthes scabra, an Orphan Legume from the Brazilian Caatinga.</title>
        <authorList>
            <person name="Ferreira-Neto J.R.C."/>
            <person name="da Silva M.D."/>
            <person name="Binneck E."/>
            <person name="de Melo N.F."/>
            <person name="da Silva R.H."/>
            <person name="de Melo A.L.T.M."/>
            <person name="Pandolfi V."/>
            <person name="Bustamante F.O."/>
            <person name="Brasileiro-Vidal A.C."/>
            <person name="Benko-Iseppon A.M."/>
        </authorList>
    </citation>
    <scope>NUCLEOTIDE SEQUENCE [LARGE SCALE GENOMIC DNA]</scope>
    <source>
        <tissue evidence="2">Leaves</tissue>
    </source>
</reference>
<feature type="compositionally biased region" description="Basic and acidic residues" evidence="1">
    <location>
        <begin position="73"/>
        <end position="89"/>
    </location>
</feature>
<evidence type="ECO:0000313" key="3">
    <source>
        <dbReference type="Proteomes" id="UP001341840"/>
    </source>
</evidence>
<feature type="region of interest" description="Disordered" evidence="1">
    <location>
        <begin position="57"/>
        <end position="136"/>
    </location>
</feature>